<dbReference type="KEGG" id="lak:106165400"/>
<evidence type="ECO:0000256" key="3">
    <source>
        <dbReference type="ARBA" id="ARBA00022490"/>
    </source>
</evidence>
<dbReference type="InterPro" id="IPR052102">
    <property type="entry name" value="Enkurin_domain-protein"/>
</dbReference>
<evidence type="ECO:0000256" key="1">
    <source>
        <dbReference type="ARBA" id="ARBA00004138"/>
    </source>
</evidence>
<name>A0A1S3ILG6_LINAN</name>
<reference evidence="9" key="1">
    <citation type="submission" date="2025-08" db="UniProtKB">
        <authorList>
            <consortium name="RefSeq"/>
        </authorList>
    </citation>
    <scope>IDENTIFICATION</scope>
    <source>
        <tissue evidence="9">Gonads</tissue>
    </source>
</reference>
<feature type="compositionally biased region" description="Basic and acidic residues" evidence="6">
    <location>
        <begin position="65"/>
        <end position="79"/>
    </location>
</feature>
<evidence type="ECO:0000256" key="2">
    <source>
        <dbReference type="ARBA" id="ARBA00004245"/>
    </source>
</evidence>
<evidence type="ECO:0000256" key="5">
    <source>
        <dbReference type="ARBA" id="ARBA00023273"/>
    </source>
</evidence>
<dbReference type="Pfam" id="PF13864">
    <property type="entry name" value="Enkurin"/>
    <property type="match status" value="1"/>
</dbReference>
<organism evidence="8 9">
    <name type="scientific">Lingula anatina</name>
    <name type="common">Brachiopod</name>
    <name type="synonym">Lingula unguis</name>
    <dbReference type="NCBI Taxonomy" id="7574"/>
    <lineage>
        <taxon>Eukaryota</taxon>
        <taxon>Metazoa</taxon>
        <taxon>Spiralia</taxon>
        <taxon>Lophotrochozoa</taxon>
        <taxon>Brachiopoda</taxon>
        <taxon>Linguliformea</taxon>
        <taxon>Lingulata</taxon>
        <taxon>Lingulida</taxon>
        <taxon>Linguloidea</taxon>
        <taxon>Lingulidae</taxon>
        <taxon>Lingula</taxon>
    </lineage>
</organism>
<dbReference type="PANTHER" id="PTHR21490:SF2">
    <property type="entry name" value="ENKURIN DOMAIN-CONTAINING PROTEIN 1"/>
    <property type="match status" value="1"/>
</dbReference>
<evidence type="ECO:0000256" key="4">
    <source>
        <dbReference type="ARBA" id="ARBA00023212"/>
    </source>
</evidence>
<feature type="region of interest" description="Disordered" evidence="6">
    <location>
        <begin position="120"/>
        <end position="180"/>
    </location>
</feature>
<evidence type="ECO:0000259" key="7">
    <source>
        <dbReference type="PROSITE" id="PS51665"/>
    </source>
</evidence>
<evidence type="ECO:0000256" key="6">
    <source>
        <dbReference type="SAM" id="MobiDB-lite"/>
    </source>
</evidence>
<feature type="domain" description="Enkurin" evidence="7">
    <location>
        <begin position="233"/>
        <end position="325"/>
    </location>
</feature>
<proteinExistence type="predicted"/>
<accession>A0A1S3ILG6</accession>
<dbReference type="AlphaFoldDB" id="A0A1S3ILG6"/>
<evidence type="ECO:0000313" key="8">
    <source>
        <dbReference type="Proteomes" id="UP000085678"/>
    </source>
</evidence>
<comment type="subcellular location">
    <subcellularLocation>
        <location evidence="1">Cell projection</location>
        <location evidence="1">Cilium</location>
    </subcellularLocation>
    <subcellularLocation>
        <location evidence="2">Cytoplasm</location>
        <location evidence="2">Cytoskeleton</location>
    </subcellularLocation>
</comment>
<feature type="compositionally biased region" description="Basic residues" evidence="6">
    <location>
        <begin position="80"/>
        <end position="90"/>
    </location>
</feature>
<dbReference type="GO" id="GO:0005881">
    <property type="term" value="C:cytoplasmic microtubule"/>
    <property type="evidence" value="ECO:0007669"/>
    <property type="project" value="TreeGrafter"/>
</dbReference>
<dbReference type="STRING" id="7574.A0A1S3ILG6"/>
<dbReference type="GeneID" id="106165400"/>
<keyword evidence="5" id="KW-0966">Cell projection</keyword>
<dbReference type="InParanoid" id="A0A1S3ILG6"/>
<keyword evidence="8" id="KW-1185">Reference proteome</keyword>
<evidence type="ECO:0000313" key="9">
    <source>
        <dbReference type="RefSeq" id="XP_013399062.1"/>
    </source>
</evidence>
<dbReference type="RefSeq" id="XP_013399062.1">
    <property type="nucleotide sequence ID" value="XM_013543608.1"/>
</dbReference>
<dbReference type="PANTHER" id="PTHR21490">
    <property type="entry name" value="ENKURIN-RELATED"/>
    <property type="match status" value="1"/>
</dbReference>
<dbReference type="InterPro" id="IPR027012">
    <property type="entry name" value="Enkurin_dom"/>
</dbReference>
<dbReference type="PROSITE" id="PS51665">
    <property type="entry name" value="ENKURIN"/>
    <property type="match status" value="1"/>
</dbReference>
<dbReference type="GO" id="GO:0005929">
    <property type="term" value="C:cilium"/>
    <property type="evidence" value="ECO:0007669"/>
    <property type="project" value="UniProtKB-SubCell"/>
</dbReference>
<gene>
    <name evidence="9" type="primary">LOC106165400</name>
</gene>
<keyword evidence="3" id="KW-0963">Cytoplasm</keyword>
<dbReference type="OrthoDB" id="10264920at2759"/>
<sequence>MTSYMTRNPIGRDPMYDDRRPESYVSRPVPRVKPEASHIATAQQGGSIGFMLGITGKAVGPSKWKKNDPPKDHFSENVKRMRQIQRKSRKKEQEAAQPPTPVKALWKSEKFKDVQSKVVEELEKEPPAPRPHSANFLRSHSRCGAISKEPRAPSPVRCQAPEHRGKSPIPRPSSAADTLKRNNFDFIRINGHNAKYSQMKRAPSLTALDDLKKKKEEELQQYERGKVPKYLQDRKQQWKKEIEDRIKNRPDPDLPPGHKLMPKEERLVTLGQLKETQAELLRQLNSLPIRSDTLRVRTKKEELETKMAEVEEAIKIFSRPKVFVKIDS</sequence>
<dbReference type="Proteomes" id="UP000085678">
    <property type="component" value="Unplaced"/>
</dbReference>
<feature type="region of interest" description="Disordered" evidence="6">
    <location>
        <begin position="1"/>
        <end position="43"/>
    </location>
</feature>
<feature type="region of interest" description="Disordered" evidence="6">
    <location>
        <begin position="57"/>
        <end position="104"/>
    </location>
</feature>
<protein>
    <submittedName>
        <fullName evidence="9">Enkurin domain-containing protein 1-like</fullName>
    </submittedName>
</protein>
<keyword evidence="4" id="KW-0206">Cytoskeleton</keyword>